<dbReference type="EMBL" id="WELI01000002">
    <property type="protein sequence ID" value="KAB7731913.1"/>
    <property type="molecule type" value="Genomic_DNA"/>
</dbReference>
<comment type="caution">
    <text evidence="1">The sequence shown here is derived from an EMBL/GenBank/DDBJ whole genome shotgun (WGS) entry which is preliminary data.</text>
</comment>
<accession>A0A7J5U299</accession>
<proteinExistence type="predicted"/>
<reference evidence="1 2" key="1">
    <citation type="submission" date="2019-10" db="EMBL/GenBank/DDBJ databases">
        <title>Rudanella paleaurantiibacter sp. nov., isolated from sludge.</title>
        <authorList>
            <person name="Xu S.Q."/>
        </authorList>
    </citation>
    <scope>NUCLEOTIDE SEQUENCE [LARGE SCALE GENOMIC DNA]</scope>
    <source>
        <strain evidence="1 2">HX-22-17</strain>
    </source>
</reference>
<organism evidence="1 2">
    <name type="scientific">Rudanella paleaurantiibacter</name>
    <dbReference type="NCBI Taxonomy" id="2614655"/>
    <lineage>
        <taxon>Bacteria</taxon>
        <taxon>Pseudomonadati</taxon>
        <taxon>Bacteroidota</taxon>
        <taxon>Cytophagia</taxon>
        <taxon>Cytophagales</taxon>
        <taxon>Cytophagaceae</taxon>
        <taxon>Rudanella</taxon>
    </lineage>
</organism>
<keyword evidence="2" id="KW-1185">Reference proteome</keyword>
<name>A0A7J5U299_9BACT</name>
<evidence type="ECO:0000313" key="2">
    <source>
        <dbReference type="Proteomes" id="UP000488299"/>
    </source>
</evidence>
<gene>
    <name evidence="1" type="ORF">F5984_06740</name>
</gene>
<dbReference type="RefSeq" id="WP_152123492.1">
    <property type="nucleotide sequence ID" value="NZ_WELI01000002.1"/>
</dbReference>
<evidence type="ECO:0000313" key="1">
    <source>
        <dbReference type="EMBL" id="KAB7731913.1"/>
    </source>
</evidence>
<dbReference type="Proteomes" id="UP000488299">
    <property type="component" value="Unassembled WGS sequence"/>
</dbReference>
<sequence length="66" mass="7383">MKAQRCPQEPCNLSPGRWKWKPDMDIPPNDSGGRWRSEPFRPLESLGAPLTPCTNYTAKSNLINGA</sequence>
<protein>
    <submittedName>
        <fullName evidence="1">Uncharacterized protein</fullName>
    </submittedName>
</protein>
<dbReference type="AlphaFoldDB" id="A0A7J5U299"/>